<evidence type="ECO:0000313" key="2">
    <source>
        <dbReference type="EMBL" id="GJC91016.1"/>
    </source>
</evidence>
<reference evidence="2 3" key="1">
    <citation type="submission" date="2021-07" db="EMBL/GenBank/DDBJ databases">
        <title>Genome data of Colletotrichum spaethianum.</title>
        <authorList>
            <person name="Utami Y.D."/>
            <person name="Hiruma K."/>
        </authorList>
    </citation>
    <scope>NUCLEOTIDE SEQUENCE [LARGE SCALE GENOMIC DNA]</scope>
    <source>
        <strain evidence="2 3">MAFF 242679</strain>
    </source>
</reference>
<dbReference type="EMBL" id="BPPX01000065">
    <property type="protein sequence ID" value="GJC91016.1"/>
    <property type="molecule type" value="Genomic_DNA"/>
</dbReference>
<dbReference type="Proteomes" id="UP001055172">
    <property type="component" value="Unassembled WGS sequence"/>
</dbReference>
<organism evidence="2 3">
    <name type="scientific">Colletotrichum liriopes</name>
    <dbReference type="NCBI Taxonomy" id="708192"/>
    <lineage>
        <taxon>Eukaryota</taxon>
        <taxon>Fungi</taxon>
        <taxon>Dikarya</taxon>
        <taxon>Ascomycota</taxon>
        <taxon>Pezizomycotina</taxon>
        <taxon>Sordariomycetes</taxon>
        <taxon>Hypocreomycetidae</taxon>
        <taxon>Glomerellales</taxon>
        <taxon>Glomerellaceae</taxon>
        <taxon>Colletotrichum</taxon>
        <taxon>Colletotrichum spaethianum species complex</taxon>
    </lineage>
</organism>
<name>A0AA37M116_9PEZI</name>
<sequence>MSTAARKRPSRQAKTRAAGHTEDDLPPPSSFDDAPSGARRSKRLAHVEVEDIKDFEAPRARRRRRTKETTRITKKVKTMTQNKIKTKTMAKTAPPLGLWLYRWHRE</sequence>
<gene>
    <name evidence="2" type="ORF">ColLi_13854</name>
</gene>
<evidence type="ECO:0000313" key="3">
    <source>
        <dbReference type="Proteomes" id="UP001055172"/>
    </source>
</evidence>
<proteinExistence type="predicted"/>
<feature type="region of interest" description="Disordered" evidence="1">
    <location>
        <begin position="1"/>
        <end position="45"/>
    </location>
</feature>
<protein>
    <submittedName>
        <fullName evidence="2">Uncharacterized protein</fullName>
    </submittedName>
</protein>
<accession>A0AA37M116</accession>
<comment type="caution">
    <text evidence="2">The sequence shown here is derived from an EMBL/GenBank/DDBJ whole genome shotgun (WGS) entry which is preliminary data.</text>
</comment>
<dbReference type="AlphaFoldDB" id="A0AA37M116"/>
<feature type="compositionally biased region" description="Basic residues" evidence="1">
    <location>
        <begin position="1"/>
        <end position="14"/>
    </location>
</feature>
<keyword evidence="3" id="KW-1185">Reference proteome</keyword>
<evidence type="ECO:0000256" key="1">
    <source>
        <dbReference type="SAM" id="MobiDB-lite"/>
    </source>
</evidence>